<dbReference type="PANTHER" id="PTHR42681">
    <property type="entry name" value="MALONYL-COA-ACYL CARRIER PROTEIN TRANSACYLASE, MITOCHONDRIAL"/>
    <property type="match status" value="1"/>
</dbReference>
<dbReference type="FunFam" id="3.30.70.250:FF:000001">
    <property type="entry name" value="Malonyl CoA-acyl carrier protein transacylase"/>
    <property type="match status" value="1"/>
</dbReference>
<dbReference type="GO" id="GO:0004314">
    <property type="term" value="F:[acyl-carrier-protein] S-malonyltransferase activity"/>
    <property type="evidence" value="ECO:0007669"/>
    <property type="project" value="UniProtKB-EC"/>
</dbReference>
<feature type="active site" evidence="7">
    <location>
        <position position="206"/>
    </location>
</feature>
<feature type="domain" description="Malonyl-CoA:ACP transacylase (MAT)" evidence="8">
    <location>
        <begin position="12"/>
        <end position="312"/>
    </location>
</feature>
<evidence type="ECO:0000256" key="4">
    <source>
        <dbReference type="ARBA" id="ARBA00023315"/>
    </source>
</evidence>
<dbReference type="RefSeq" id="WP_005005022.1">
    <property type="nucleotide sequence ID" value="NZ_CH672427.1"/>
</dbReference>
<dbReference type="Gene3D" id="3.40.366.10">
    <property type="entry name" value="Malonyl-Coenzyme A Acyl Carrier Protein, domain 2"/>
    <property type="match status" value="1"/>
</dbReference>
<evidence type="ECO:0000256" key="7">
    <source>
        <dbReference type="PIRSR" id="PIRSR000446-1"/>
    </source>
</evidence>
<feature type="active site" evidence="7">
    <location>
        <position position="97"/>
    </location>
</feature>
<dbReference type="PIRSF" id="PIRSF000446">
    <property type="entry name" value="Mct"/>
    <property type="match status" value="1"/>
</dbReference>
<evidence type="ECO:0000313" key="9">
    <source>
        <dbReference type="EMBL" id="EAR23558.1"/>
    </source>
</evidence>
<evidence type="ECO:0000256" key="3">
    <source>
        <dbReference type="ARBA" id="ARBA00022679"/>
    </source>
</evidence>
<dbReference type="OrthoDB" id="9808564at2"/>
<sequence>MTISEKNKSGFIFAGQGSQSVGMLADLGEAFPIVRDTFQEASEAVQVDLWAVVQNGPESELNRTERTQPIMLAAGVAVWRCWHQRGGATPAVLAGHSLGEYTALVCAGAIDFGVATRLVADRARFMQEAVTTGEGRMAAILGLDDDQVGLICQEAAQEQVVEAVNFNAPGQVVIAGCTAAVDRAVTLAKAAGAKRAVELPVSVPSHCALMRPAAVRLAERLAAVEIKVPVLPVLHNVDISRAAHPDTIRARLVEQLHCPVRWVETIRRMAADGVAWVVECGPGKVLTGLNRRIDRRMDAVAVFDLASLDKALLKGGGN</sequence>
<dbReference type="InterPro" id="IPR050858">
    <property type="entry name" value="Mal-CoA-ACP_Trans/PKS_FabD"/>
</dbReference>
<evidence type="ECO:0000256" key="2">
    <source>
        <dbReference type="ARBA" id="ARBA00018953"/>
    </source>
</evidence>
<dbReference type="SUPFAM" id="SSF52151">
    <property type="entry name" value="FabD/lysophospholipase-like"/>
    <property type="match status" value="1"/>
</dbReference>
<keyword evidence="3 6" id="KW-0808">Transferase</keyword>
<dbReference type="HOGENOM" id="CLU_030558_0_0_6"/>
<evidence type="ECO:0000313" key="10">
    <source>
        <dbReference type="Proteomes" id="UP000003374"/>
    </source>
</evidence>
<dbReference type="SUPFAM" id="SSF55048">
    <property type="entry name" value="Probable ACP-binding domain of malonyl-CoA ACP transacylase"/>
    <property type="match status" value="1"/>
</dbReference>
<dbReference type="PANTHER" id="PTHR42681:SF1">
    <property type="entry name" value="MALONYL-COA-ACYL CARRIER PROTEIN TRANSACYLASE, MITOCHONDRIAL"/>
    <property type="match status" value="1"/>
</dbReference>
<gene>
    <name evidence="9" type="ORF">NB231_17098</name>
</gene>
<dbReference type="Pfam" id="PF00698">
    <property type="entry name" value="Acyl_transf_1"/>
    <property type="match status" value="1"/>
</dbReference>
<evidence type="ECO:0000256" key="6">
    <source>
        <dbReference type="PIRNR" id="PIRNR000446"/>
    </source>
</evidence>
<keyword evidence="4 6" id="KW-0012">Acyltransferase</keyword>
<dbReference type="STRING" id="314278.NB231_17098"/>
<dbReference type="InterPro" id="IPR016036">
    <property type="entry name" value="Malonyl_transacylase_ACP-bd"/>
</dbReference>
<reference evidence="9 10" key="1">
    <citation type="submission" date="2006-02" db="EMBL/GenBank/DDBJ databases">
        <authorList>
            <person name="Waterbury J."/>
            <person name="Ferriera S."/>
            <person name="Johnson J."/>
            <person name="Kravitz S."/>
            <person name="Halpern A."/>
            <person name="Remington K."/>
            <person name="Beeson K."/>
            <person name="Tran B."/>
            <person name="Rogers Y.-H."/>
            <person name="Friedman R."/>
            <person name="Venter J.C."/>
        </authorList>
    </citation>
    <scope>NUCLEOTIDE SEQUENCE [LARGE SCALE GENOMIC DNA]</scope>
    <source>
        <strain evidence="9 10">Nb-231</strain>
    </source>
</reference>
<dbReference type="GO" id="GO:0005829">
    <property type="term" value="C:cytosol"/>
    <property type="evidence" value="ECO:0007669"/>
    <property type="project" value="TreeGrafter"/>
</dbReference>
<dbReference type="InterPro" id="IPR001227">
    <property type="entry name" value="Ac_transferase_dom_sf"/>
</dbReference>
<dbReference type="Gene3D" id="3.30.70.250">
    <property type="entry name" value="Malonyl-CoA ACP transacylase, ACP-binding"/>
    <property type="match status" value="1"/>
</dbReference>
<dbReference type="NCBIfam" id="TIGR00128">
    <property type="entry name" value="fabD"/>
    <property type="match status" value="1"/>
</dbReference>
<dbReference type="InterPro" id="IPR016035">
    <property type="entry name" value="Acyl_Trfase/lysoPLipase"/>
</dbReference>
<comment type="similarity">
    <text evidence="6">Belongs to the fabD family.</text>
</comment>
<proteinExistence type="inferred from homology"/>
<dbReference type="SMART" id="SM00827">
    <property type="entry name" value="PKS_AT"/>
    <property type="match status" value="1"/>
</dbReference>
<dbReference type="EC" id="2.3.1.39" evidence="1 6"/>
<protein>
    <recommendedName>
        <fullName evidence="2 6">Malonyl CoA-acyl carrier protein transacylase</fullName>
        <ecNumber evidence="1 6">2.3.1.39</ecNumber>
    </recommendedName>
</protein>
<dbReference type="EMBL" id="AAOF01000001">
    <property type="protein sequence ID" value="EAR23558.1"/>
    <property type="molecule type" value="Genomic_DNA"/>
</dbReference>
<dbReference type="eggNOG" id="COG0331">
    <property type="taxonomic scope" value="Bacteria"/>
</dbReference>
<keyword evidence="10" id="KW-1185">Reference proteome</keyword>
<accession>A4BMM0</accession>
<dbReference type="GO" id="GO:0006633">
    <property type="term" value="P:fatty acid biosynthetic process"/>
    <property type="evidence" value="ECO:0007669"/>
    <property type="project" value="TreeGrafter"/>
</dbReference>
<dbReference type="InterPro" id="IPR014043">
    <property type="entry name" value="Acyl_transferase_dom"/>
</dbReference>
<name>A4BMM0_9GAMM</name>
<comment type="caution">
    <text evidence="9">The sequence shown here is derived from an EMBL/GenBank/DDBJ whole genome shotgun (WGS) entry which is preliminary data.</text>
</comment>
<organism evidence="9 10">
    <name type="scientific">Nitrococcus mobilis Nb-231</name>
    <dbReference type="NCBI Taxonomy" id="314278"/>
    <lineage>
        <taxon>Bacteria</taxon>
        <taxon>Pseudomonadati</taxon>
        <taxon>Pseudomonadota</taxon>
        <taxon>Gammaproteobacteria</taxon>
        <taxon>Chromatiales</taxon>
        <taxon>Ectothiorhodospiraceae</taxon>
        <taxon>Nitrococcus</taxon>
    </lineage>
</organism>
<dbReference type="InterPro" id="IPR024925">
    <property type="entry name" value="Malonyl_CoA-ACP_transAc"/>
</dbReference>
<evidence type="ECO:0000256" key="1">
    <source>
        <dbReference type="ARBA" id="ARBA00013258"/>
    </source>
</evidence>
<evidence type="ECO:0000256" key="5">
    <source>
        <dbReference type="ARBA" id="ARBA00048462"/>
    </source>
</evidence>
<dbReference type="InterPro" id="IPR004410">
    <property type="entry name" value="Malonyl_CoA-ACP_transAc_FabD"/>
</dbReference>
<comment type="catalytic activity">
    <reaction evidence="5 6">
        <text>holo-[ACP] + malonyl-CoA = malonyl-[ACP] + CoA</text>
        <dbReference type="Rhea" id="RHEA:41792"/>
        <dbReference type="Rhea" id="RHEA-COMP:9623"/>
        <dbReference type="Rhea" id="RHEA-COMP:9685"/>
        <dbReference type="ChEBI" id="CHEBI:57287"/>
        <dbReference type="ChEBI" id="CHEBI:57384"/>
        <dbReference type="ChEBI" id="CHEBI:64479"/>
        <dbReference type="ChEBI" id="CHEBI:78449"/>
        <dbReference type="EC" id="2.3.1.39"/>
    </reaction>
</comment>
<dbReference type="AlphaFoldDB" id="A4BMM0"/>
<evidence type="ECO:0000259" key="8">
    <source>
        <dbReference type="SMART" id="SM00827"/>
    </source>
</evidence>
<dbReference type="Proteomes" id="UP000003374">
    <property type="component" value="Unassembled WGS sequence"/>
</dbReference>